<dbReference type="WBParaSite" id="nRc.2.0.1.t34056-RA">
    <property type="protein sequence ID" value="nRc.2.0.1.t34056-RA"/>
    <property type="gene ID" value="nRc.2.0.1.g34056"/>
</dbReference>
<dbReference type="Proteomes" id="UP000887565">
    <property type="component" value="Unplaced"/>
</dbReference>
<evidence type="ECO:0000256" key="1">
    <source>
        <dbReference type="SAM" id="MobiDB-lite"/>
    </source>
</evidence>
<organism evidence="2 3">
    <name type="scientific">Romanomermis culicivorax</name>
    <name type="common">Nematode worm</name>
    <dbReference type="NCBI Taxonomy" id="13658"/>
    <lineage>
        <taxon>Eukaryota</taxon>
        <taxon>Metazoa</taxon>
        <taxon>Ecdysozoa</taxon>
        <taxon>Nematoda</taxon>
        <taxon>Enoplea</taxon>
        <taxon>Dorylaimia</taxon>
        <taxon>Mermithida</taxon>
        <taxon>Mermithoidea</taxon>
        <taxon>Mermithidae</taxon>
        <taxon>Romanomermis</taxon>
    </lineage>
</organism>
<name>A0A915K5Q6_ROMCU</name>
<accession>A0A915K5Q6</accession>
<evidence type="ECO:0000313" key="3">
    <source>
        <dbReference type="WBParaSite" id="nRc.2.0.1.t34056-RA"/>
    </source>
</evidence>
<sequence length="95" mass="10650">MMQRVVGPTRPPGWASSNNRPTYESTSSMEDFIVFSPVHFGFKFFKIFTNRLCSLRNRVCKAAKPKNNLFLLSPVSNSGSQLRLLSSSSSEQCSL</sequence>
<evidence type="ECO:0000313" key="2">
    <source>
        <dbReference type="Proteomes" id="UP000887565"/>
    </source>
</evidence>
<keyword evidence="2" id="KW-1185">Reference proteome</keyword>
<feature type="compositionally biased region" description="Polar residues" evidence="1">
    <location>
        <begin position="15"/>
        <end position="24"/>
    </location>
</feature>
<feature type="region of interest" description="Disordered" evidence="1">
    <location>
        <begin position="1"/>
        <end position="24"/>
    </location>
</feature>
<proteinExistence type="predicted"/>
<protein>
    <submittedName>
        <fullName evidence="3">Uncharacterized protein</fullName>
    </submittedName>
</protein>
<dbReference type="AlphaFoldDB" id="A0A915K5Q6"/>
<reference evidence="3" key="1">
    <citation type="submission" date="2022-11" db="UniProtKB">
        <authorList>
            <consortium name="WormBaseParasite"/>
        </authorList>
    </citation>
    <scope>IDENTIFICATION</scope>
</reference>